<dbReference type="InterPro" id="IPR029063">
    <property type="entry name" value="SAM-dependent_MTases_sf"/>
</dbReference>
<dbReference type="CDD" id="cd02440">
    <property type="entry name" value="AdoMet_MTases"/>
    <property type="match status" value="1"/>
</dbReference>
<dbReference type="AlphaFoldDB" id="A0A9D4MVU6"/>
<gene>
    <name evidence="1" type="ORF">DPMN_007238</name>
</gene>
<proteinExistence type="predicted"/>
<keyword evidence="2" id="KW-1185">Reference proteome</keyword>
<dbReference type="Proteomes" id="UP000828390">
    <property type="component" value="Unassembled WGS sequence"/>
</dbReference>
<dbReference type="PANTHER" id="PTHR34203">
    <property type="entry name" value="METHYLTRANSFERASE, FKBM FAMILY PROTEIN"/>
    <property type="match status" value="1"/>
</dbReference>
<dbReference type="SUPFAM" id="SSF53335">
    <property type="entry name" value="S-adenosyl-L-methionine-dependent methyltransferases"/>
    <property type="match status" value="1"/>
</dbReference>
<dbReference type="NCBIfam" id="TIGR01444">
    <property type="entry name" value="fkbM_fam"/>
    <property type="match status" value="1"/>
</dbReference>
<dbReference type="InterPro" id="IPR052514">
    <property type="entry name" value="SAM-dependent_MTase"/>
</dbReference>
<evidence type="ECO:0000313" key="2">
    <source>
        <dbReference type="Proteomes" id="UP000828390"/>
    </source>
</evidence>
<reference evidence="1" key="1">
    <citation type="journal article" date="2019" name="bioRxiv">
        <title>The Genome of the Zebra Mussel, Dreissena polymorpha: A Resource for Invasive Species Research.</title>
        <authorList>
            <person name="McCartney M.A."/>
            <person name="Auch B."/>
            <person name="Kono T."/>
            <person name="Mallez S."/>
            <person name="Zhang Y."/>
            <person name="Obille A."/>
            <person name="Becker A."/>
            <person name="Abrahante J.E."/>
            <person name="Garbe J."/>
            <person name="Badalamenti J.P."/>
            <person name="Herman A."/>
            <person name="Mangelson H."/>
            <person name="Liachko I."/>
            <person name="Sullivan S."/>
            <person name="Sone E.D."/>
            <person name="Koren S."/>
            <person name="Silverstein K.A.T."/>
            <person name="Beckman K.B."/>
            <person name="Gohl D.M."/>
        </authorList>
    </citation>
    <scope>NUCLEOTIDE SEQUENCE</scope>
    <source>
        <strain evidence="1">Duluth1</strain>
        <tissue evidence="1">Whole animal</tissue>
    </source>
</reference>
<comment type="caution">
    <text evidence="1">The sequence shown here is derived from an EMBL/GenBank/DDBJ whole genome shotgun (WGS) entry which is preliminary data.</text>
</comment>
<dbReference type="Gene3D" id="3.40.50.150">
    <property type="entry name" value="Vaccinia Virus protein VP39"/>
    <property type="match status" value="1"/>
</dbReference>
<dbReference type="EMBL" id="JAIWYP010000001">
    <property type="protein sequence ID" value="KAH3883283.1"/>
    <property type="molecule type" value="Genomic_DNA"/>
</dbReference>
<dbReference type="PANTHER" id="PTHR34203:SF15">
    <property type="entry name" value="SLL1173 PROTEIN"/>
    <property type="match status" value="1"/>
</dbReference>
<evidence type="ECO:0000313" key="1">
    <source>
        <dbReference type="EMBL" id="KAH3883283.1"/>
    </source>
</evidence>
<sequence length="290" mass="32695">MYSKSNSVGSLDTRQMSDASNFRVFDTSVDYSNAEQIYKCVNLTIEKLASTPICVYDPAIDIWVSGYIISKGNFEGDLILELVKILQDNPSLTFLDIGCNVGVYTLAVAKFGRQVTAVDANRKNLEMVATSLVKGNLTEKVKLIWNAISDKEETVGLNHWKGNVGGLQMISGIGPINDSSGYESSKAIVLDNLVPIFRKKSLVIKMDIEKFELKAMLGGKKFFEEVDVRFLLMEWVHHAWTDVGGKIIQFMMEREYIPVMPLQRLVRLQAENRTTWPNDIMWIKNSNKVP</sequence>
<reference evidence="1" key="2">
    <citation type="submission" date="2020-11" db="EMBL/GenBank/DDBJ databases">
        <authorList>
            <person name="McCartney M.A."/>
            <person name="Auch B."/>
            <person name="Kono T."/>
            <person name="Mallez S."/>
            <person name="Becker A."/>
            <person name="Gohl D.M."/>
            <person name="Silverstein K.A.T."/>
            <person name="Koren S."/>
            <person name="Bechman K.B."/>
            <person name="Herman A."/>
            <person name="Abrahante J.E."/>
            <person name="Garbe J."/>
        </authorList>
    </citation>
    <scope>NUCLEOTIDE SEQUENCE</scope>
    <source>
        <strain evidence="1">Duluth1</strain>
        <tissue evidence="1">Whole animal</tissue>
    </source>
</reference>
<name>A0A9D4MVU6_DREPO</name>
<organism evidence="1 2">
    <name type="scientific">Dreissena polymorpha</name>
    <name type="common">Zebra mussel</name>
    <name type="synonym">Mytilus polymorpha</name>
    <dbReference type="NCBI Taxonomy" id="45954"/>
    <lineage>
        <taxon>Eukaryota</taxon>
        <taxon>Metazoa</taxon>
        <taxon>Spiralia</taxon>
        <taxon>Lophotrochozoa</taxon>
        <taxon>Mollusca</taxon>
        <taxon>Bivalvia</taxon>
        <taxon>Autobranchia</taxon>
        <taxon>Heteroconchia</taxon>
        <taxon>Euheterodonta</taxon>
        <taxon>Imparidentia</taxon>
        <taxon>Neoheterodontei</taxon>
        <taxon>Myida</taxon>
        <taxon>Dreissenoidea</taxon>
        <taxon>Dreissenidae</taxon>
        <taxon>Dreissena</taxon>
    </lineage>
</organism>
<accession>A0A9D4MVU6</accession>
<dbReference type="InterPro" id="IPR006342">
    <property type="entry name" value="FkbM_mtfrase"/>
</dbReference>
<evidence type="ECO:0008006" key="3">
    <source>
        <dbReference type="Google" id="ProtNLM"/>
    </source>
</evidence>
<protein>
    <recommendedName>
        <fullName evidence="3">Methyltransferase FkbM domain-containing protein</fullName>
    </recommendedName>
</protein>